<evidence type="ECO:0000256" key="2">
    <source>
        <dbReference type="ARBA" id="ARBA00022723"/>
    </source>
</evidence>
<dbReference type="AlphaFoldDB" id="A0A136PQV1"/>
<proteinExistence type="predicted"/>
<dbReference type="EMBL" id="LRQV01000060">
    <property type="protein sequence ID" value="KXK60758.1"/>
    <property type="molecule type" value="Genomic_DNA"/>
</dbReference>
<dbReference type="InterPro" id="IPR050377">
    <property type="entry name" value="Radical_SAM_PqqE_MftC-like"/>
</dbReference>
<evidence type="ECO:0000256" key="4">
    <source>
        <dbReference type="ARBA" id="ARBA00023014"/>
    </source>
</evidence>
<dbReference type="InterPro" id="IPR007197">
    <property type="entry name" value="rSAM"/>
</dbReference>
<keyword evidence="1" id="KW-0949">S-adenosyl-L-methionine</keyword>
<protein>
    <recommendedName>
        <fullName evidence="5">Radical SAM core domain-containing protein</fullName>
    </recommendedName>
</protein>
<dbReference type="PANTHER" id="PTHR11228">
    <property type="entry name" value="RADICAL SAM DOMAIN PROTEIN"/>
    <property type="match status" value="1"/>
</dbReference>
<evidence type="ECO:0000313" key="6">
    <source>
        <dbReference type="EMBL" id="KXK60758.1"/>
    </source>
</evidence>
<dbReference type="InterPro" id="IPR013785">
    <property type="entry name" value="Aldolase_TIM"/>
</dbReference>
<dbReference type="Pfam" id="PF04055">
    <property type="entry name" value="Radical_SAM"/>
    <property type="match status" value="1"/>
</dbReference>
<dbReference type="GO" id="GO:0051536">
    <property type="term" value="F:iron-sulfur cluster binding"/>
    <property type="evidence" value="ECO:0007669"/>
    <property type="project" value="UniProtKB-KW"/>
</dbReference>
<keyword evidence="7" id="KW-1185">Reference proteome</keyword>
<name>A0A136PQV1_9ACTN</name>
<dbReference type="CDD" id="cd01335">
    <property type="entry name" value="Radical_SAM"/>
    <property type="match status" value="1"/>
</dbReference>
<dbReference type="PANTHER" id="PTHR11228:SF7">
    <property type="entry name" value="PQQA PEPTIDE CYCLASE"/>
    <property type="match status" value="1"/>
</dbReference>
<sequence>MLRVTDALIALRPGWIALAGGEPLLVRGLAEVARRIRAAGIGVALYTGGWSLSDWTAADLLTEFDRVNVSVDGATPAVHDRVRGRAGSFDRALATLERLDGAAGRLRAAGHRSAEFGVDCTVVRSSLHQLDQLCATLAARLPHLDFVWIGAAMPIGLASRPSFVDAELLDDEQADALADPATGERLRALLPPTVTVAVQDNRMLQVHPDHLARGWYPFLQVEPDGAARAMPIYEGTVGSLLTEDPGEVWRRCVQRWSDPFVTATLGPVRTMRDWAAATRRLDRHFGDRLVRARIERRPAHLAGQPG</sequence>
<feature type="domain" description="Radical SAM core" evidence="5">
    <location>
        <begin position="16"/>
        <end position="99"/>
    </location>
</feature>
<dbReference type="SUPFAM" id="SSF102114">
    <property type="entry name" value="Radical SAM enzymes"/>
    <property type="match status" value="1"/>
</dbReference>
<dbReference type="GO" id="GO:0003824">
    <property type="term" value="F:catalytic activity"/>
    <property type="evidence" value="ECO:0007669"/>
    <property type="project" value="InterPro"/>
</dbReference>
<accession>A0A136PQV1</accession>
<evidence type="ECO:0000256" key="1">
    <source>
        <dbReference type="ARBA" id="ARBA00022691"/>
    </source>
</evidence>
<reference evidence="6 7" key="1">
    <citation type="submission" date="2016-01" db="EMBL/GenBank/DDBJ databases">
        <title>Whole genome sequence and analysis of Micromonospora rosaria DSM 803, which can produce antibacterial substance rosamicin.</title>
        <authorList>
            <person name="Yang H."/>
            <person name="He X."/>
            <person name="Zhu D."/>
        </authorList>
    </citation>
    <scope>NUCLEOTIDE SEQUENCE [LARGE SCALE GENOMIC DNA]</scope>
    <source>
        <strain evidence="6 7">DSM 803</strain>
    </source>
</reference>
<dbReference type="GO" id="GO:0046872">
    <property type="term" value="F:metal ion binding"/>
    <property type="evidence" value="ECO:0007669"/>
    <property type="project" value="UniProtKB-KW"/>
</dbReference>
<organism evidence="6 7">
    <name type="scientific">Micromonospora rosaria</name>
    <dbReference type="NCBI Taxonomy" id="47874"/>
    <lineage>
        <taxon>Bacteria</taxon>
        <taxon>Bacillati</taxon>
        <taxon>Actinomycetota</taxon>
        <taxon>Actinomycetes</taxon>
        <taxon>Micromonosporales</taxon>
        <taxon>Micromonosporaceae</taxon>
        <taxon>Micromonospora</taxon>
    </lineage>
</organism>
<dbReference type="InterPro" id="IPR058240">
    <property type="entry name" value="rSAM_sf"/>
</dbReference>
<keyword evidence="3" id="KW-0408">Iron</keyword>
<evidence type="ECO:0000313" key="7">
    <source>
        <dbReference type="Proteomes" id="UP000070620"/>
    </source>
</evidence>
<dbReference type="Proteomes" id="UP000070620">
    <property type="component" value="Unassembled WGS sequence"/>
</dbReference>
<evidence type="ECO:0000259" key="5">
    <source>
        <dbReference type="Pfam" id="PF04055"/>
    </source>
</evidence>
<comment type="caution">
    <text evidence="6">The sequence shown here is derived from an EMBL/GenBank/DDBJ whole genome shotgun (WGS) entry which is preliminary data.</text>
</comment>
<dbReference type="Gene3D" id="3.20.20.70">
    <property type="entry name" value="Aldolase class I"/>
    <property type="match status" value="1"/>
</dbReference>
<gene>
    <name evidence="6" type="ORF">AWW66_17235</name>
</gene>
<keyword evidence="2" id="KW-0479">Metal-binding</keyword>
<evidence type="ECO:0000256" key="3">
    <source>
        <dbReference type="ARBA" id="ARBA00023004"/>
    </source>
</evidence>
<keyword evidence="4" id="KW-0411">Iron-sulfur</keyword>